<gene>
    <name evidence="3" type="ORF">C493_06105</name>
</gene>
<dbReference type="OrthoDB" id="204088at2157"/>
<keyword evidence="1" id="KW-1133">Transmembrane helix</keyword>
<dbReference type="Proteomes" id="UP000011602">
    <property type="component" value="Unassembled WGS sequence"/>
</dbReference>
<reference evidence="3 4" key="1">
    <citation type="journal article" date="2014" name="PLoS Genet.">
        <title>Phylogenetically driven sequencing of extremely halophilic archaea reveals strategies for static and dynamic osmo-response.</title>
        <authorList>
            <person name="Becker E.A."/>
            <person name="Seitzer P.M."/>
            <person name="Tritt A."/>
            <person name="Larsen D."/>
            <person name="Krusor M."/>
            <person name="Yao A.I."/>
            <person name="Wu D."/>
            <person name="Madern D."/>
            <person name="Eisen J.A."/>
            <person name="Darling A.E."/>
            <person name="Facciotti M.T."/>
        </authorList>
    </citation>
    <scope>NUCLEOTIDE SEQUENCE [LARGE SCALE GENOMIC DNA]</scope>
    <source>
        <strain evidence="3 4">JCM 12255</strain>
    </source>
</reference>
<dbReference type="AlphaFoldDB" id="L9XC56"/>
<comment type="caution">
    <text evidence="3">The sequence shown here is derived from an EMBL/GenBank/DDBJ whole genome shotgun (WGS) entry which is preliminary data.</text>
</comment>
<dbReference type="STRING" id="1227499.C493_06105"/>
<feature type="domain" description="VTT" evidence="2">
    <location>
        <begin position="27"/>
        <end position="141"/>
    </location>
</feature>
<feature type="transmembrane region" description="Helical" evidence="1">
    <location>
        <begin position="15"/>
        <end position="38"/>
    </location>
</feature>
<sequence length="165" mass="17989">MVGFPRVHAGEEVNLYILVTESVIVAMVIVPALCALAATAGQWLLYQGFNDEVTEERGIARAVPYLDRVPSIVRRRVGADRMAFINRQFDRYGGKAICLSNATPGLRGLMSAIAGLNGYPQRRFVLLSALGNAIYMVILVAVANGLLEAVRFLPDVEQLLTTIAR</sequence>
<evidence type="ECO:0000313" key="4">
    <source>
        <dbReference type="Proteomes" id="UP000011602"/>
    </source>
</evidence>
<proteinExistence type="predicted"/>
<dbReference type="InterPro" id="IPR032816">
    <property type="entry name" value="VTT_dom"/>
</dbReference>
<name>L9XC56_9EURY</name>
<feature type="transmembrane region" description="Helical" evidence="1">
    <location>
        <begin position="124"/>
        <end position="147"/>
    </location>
</feature>
<dbReference type="Pfam" id="PF09335">
    <property type="entry name" value="VTT_dom"/>
    <property type="match status" value="1"/>
</dbReference>
<keyword evidence="1" id="KW-0812">Transmembrane</keyword>
<keyword evidence="1" id="KW-0472">Membrane</keyword>
<dbReference type="RefSeq" id="WP_007258524.1">
    <property type="nucleotide sequence ID" value="NZ_AOHZ01000031.1"/>
</dbReference>
<evidence type="ECO:0000259" key="2">
    <source>
        <dbReference type="Pfam" id="PF09335"/>
    </source>
</evidence>
<protein>
    <recommendedName>
        <fullName evidence="2">VTT domain-containing protein</fullName>
    </recommendedName>
</protein>
<dbReference type="eggNOG" id="arCOG03117">
    <property type="taxonomic scope" value="Archaea"/>
</dbReference>
<dbReference type="EMBL" id="AOHZ01000031">
    <property type="protein sequence ID" value="ELY58996.1"/>
    <property type="molecule type" value="Genomic_DNA"/>
</dbReference>
<keyword evidence="4" id="KW-1185">Reference proteome</keyword>
<accession>L9XC56</accession>
<evidence type="ECO:0000256" key="1">
    <source>
        <dbReference type="SAM" id="Phobius"/>
    </source>
</evidence>
<evidence type="ECO:0000313" key="3">
    <source>
        <dbReference type="EMBL" id="ELY58996.1"/>
    </source>
</evidence>
<organism evidence="3 4">
    <name type="scientific">Natronolimnohabitans innermongolicus JCM 12255</name>
    <dbReference type="NCBI Taxonomy" id="1227499"/>
    <lineage>
        <taxon>Archaea</taxon>
        <taxon>Methanobacteriati</taxon>
        <taxon>Methanobacteriota</taxon>
        <taxon>Stenosarchaea group</taxon>
        <taxon>Halobacteria</taxon>
        <taxon>Halobacteriales</taxon>
        <taxon>Natrialbaceae</taxon>
        <taxon>Natronolimnohabitans</taxon>
    </lineage>
</organism>